<dbReference type="PANTHER" id="PTHR13370">
    <property type="entry name" value="RNA METHYLASE-RELATED"/>
    <property type="match status" value="1"/>
</dbReference>
<dbReference type="InterPro" id="IPR040843">
    <property type="entry name" value="RAMA"/>
</dbReference>
<dbReference type="PROSITE" id="PS00092">
    <property type="entry name" value="N6_MTASE"/>
    <property type="match status" value="1"/>
</dbReference>
<protein>
    <recommendedName>
        <fullName evidence="7">Methyltransferase</fullName>
        <ecNumber evidence="7">2.1.1.-</ecNumber>
    </recommendedName>
</protein>
<dbReference type="InterPro" id="IPR001091">
    <property type="entry name" value="RM_Methyltransferase"/>
</dbReference>
<dbReference type="PRINTS" id="PR00508">
    <property type="entry name" value="S21N4MTFRASE"/>
</dbReference>
<dbReference type="Gene3D" id="3.40.50.150">
    <property type="entry name" value="Vaccinia Virus protein VP39"/>
    <property type="match status" value="1"/>
</dbReference>
<comment type="caution">
    <text evidence="10">The sequence shown here is derived from an EMBL/GenBank/DDBJ whole genome shotgun (WGS) entry which is preliminary data.</text>
</comment>
<accession>A0A426TW56</accession>
<evidence type="ECO:0000259" key="9">
    <source>
        <dbReference type="Pfam" id="PF18755"/>
    </source>
</evidence>
<evidence type="ECO:0000256" key="5">
    <source>
        <dbReference type="ARBA" id="ARBA00022705"/>
    </source>
</evidence>
<evidence type="ECO:0000256" key="2">
    <source>
        <dbReference type="ARBA" id="ARBA00022603"/>
    </source>
</evidence>
<dbReference type="Proteomes" id="UP000280307">
    <property type="component" value="Unassembled WGS sequence"/>
</dbReference>
<dbReference type="GO" id="GO:0005737">
    <property type="term" value="C:cytoplasm"/>
    <property type="evidence" value="ECO:0007669"/>
    <property type="project" value="TreeGrafter"/>
</dbReference>
<dbReference type="GO" id="GO:0032259">
    <property type="term" value="P:methylation"/>
    <property type="evidence" value="ECO:0007669"/>
    <property type="project" value="UniProtKB-KW"/>
</dbReference>
<keyword evidence="3 10" id="KW-0808">Transferase</keyword>
<dbReference type="SUPFAM" id="SSF53335">
    <property type="entry name" value="S-adenosyl-L-methionine-dependent methyltransferases"/>
    <property type="match status" value="1"/>
</dbReference>
<comment type="similarity">
    <text evidence="1 7">Belongs to the N(4)/N(6)-methyltransferase family.</text>
</comment>
<dbReference type="InterPro" id="IPR002941">
    <property type="entry name" value="DNA_methylase_N4/N6"/>
</dbReference>
<dbReference type="GO" id="GO:0003677">
    <property type="term" value="F:DNA binding"/>
    <property type="evidence" value="ECO:0007669"/>
    <property type="project" value="UniProtKB-KW"/>
</dbReference>
<feature type="domain" description="RAMA" evidence="9">
    <location>
        <begin position="273"/>
        <end position="367"/>
    </location>
</feature>
<dbReference type="Pfam" id="PF18755">
    <property type="entry name" value="RAMA"/>
    <property type="match status" value="1"/>
</dbReference>
<dbReference type="PANTHER" id="PTHR13370:SF3">
    <property type="entry name" value="TRNA (GUANINE(10)-N2)-METHYLTRANSFERASE HOMOLOG"/>
    <property type="match status" value="1"/>
</dbReference>
<dbReference type="EMBL" id="RSAS01000596">
    <property type="protein sequence ID" value="RRR69699.1"/>
    <property type="molecule type" value="Genomic_DNA"/>
</dbReference>
<dbReference type="GO" id="GO:0008170">
    <property type="term" value="F:N-methyltransferase activity"/>
    <property type="evidence" value="ECO:0007669"/>
    <property type="project" value="InterPro"/>
</dbReference>
<dbReference type="GO" id="GO:0009007">
    <property type="term" value="F:site-specific DNA-methyltransferase (adenine-specific) activity"/>
    <property type="evidence" value="ECO:0007669"/>
    <property type="project" value="TreeGrafter"/>
</dbReference>
<evidence type="ECO:0000256" key="3">
    <source>
        <dbReference type="ARBA" id="ARBA00022679"/>
    </source>
</evidence>
<organism evidence="10 11">
    <name type="scientific">Candidatus Viridilinea halotolerans</name>
    <dbReference type="NCBI Taxonomy" id="2491704"/>
    <lineage>
        <taxon>Bacteria</taxon>
        <taxon>Bacillati</taxon>
        <taxon>Chloroflexota</taxon>
        <taxon>Chloroflexia</taxon>
        <taxon>Chloroflexales</taxon>
        <taxon>Chloroflexineae</taxon>
        <taxon>Oscillochloridaceae</taxon>
        <taxon>Candidatus Viridilinea</taxon>
    </lineage>
</organism>
<keyword evidence="2 10" id="KW-0489">Methyltransferase</keyword>
<dbReference type="InterPro" id="IPR029063">
    <property type="entry name" value="SAM-dependent_MTases_sf"/>
</dbReference>
<dbReference type="EC" id="2.1.1.-" evidence="7"/>
<gene>
    <name evidence="10" type="ORF">EI684_14895</name>
</gene>
<dbReference type="AlphaFoldDB" id="A0A426TW56"/>
<dbReference type="Pfam" id="PF01555">
    <property type="entry name" value="N6_N4_Mtase"/>
    <property type="match status" value="1"/>
</dbReference>
<evidence type="ECO:0000256" key="4">
    <source>
        <dbReference type="ARBA" id="ARBA00022691"/>
    </source>
</evidence>
<evidence type="ECO:0000256" key="6">
    <source>
        <dbReference type="ARBA" id="ARBA00023125"/>
    </source>
</evidence>
<evidence type="ECO:0000313" key="10">
    <source>
        <dbReference type="EMBL" id="RRR69699.1"/>
    </source>
</evidence>
<proteinExistence type="inferred from homology"/>
<dbReference type="GO" id="GO:0006260">
    <property type="term" value="P:DNA replication"/>
    <property type="evidence" value="ECO:0007669"/>
    <property type="project" value="UniProtKB-KW"/>
</dbReference>
<keyword evidence="6" id="KW-0238">DNA-binding</keyword>
<name>A0A426TW56_9CHLR</name>
<sequence>MQRRAFVNKLDSTQLSVNEIIQGNCIDVLKTFPEKSVDLIFADPPYNLQLRNELLRPNQTTVDGVDDEWDQFSGFAEYDEFTREWLRECRRVLKDNGSIWVIGSYHNIFRVGAIMMDLDYWILNDVVWHKTNPMPNFRGTRFQNATETMIWAKKSADQKKYTFNYHSMKNLNDEKQMQNVWFIPLCTGPERIKINGKKAHSTQKPEALLYRVILSSSNPGDIVLDPFFGSGTTGAVAKKLQRRYVGIELDSEYIEIAKNRIDNLPVLVFDESELVTKSKRSTPRVSFGQLIEVDYVKIGQRIYSKDRKIEVTIKADSQLLWGNVAGSIHRIAAMVQGKSASNGWDYWYVEDSAGKLVSIDELRERFRVEHDLK</sequence>
<keyword evidence="5" id="KW-0235">DNA replication</keyword>
<evidence type="ECO:0000259" key="8">
    <source>
        <dbReference type="Pfam" id="PF01555"/>
    </source>
</evidence>
<reference evidence="10 11" key="1">
    <citation type="submission" date="2018-12" db="EMBL/GenBank/DDBJ databases">
        <title>Genome Sequence of Candidatus Viridilinea halotolerans isolated from saline sulfide-rich spring.</title>
        <authorList>
            <person name="Grouzdev D.S."/>
            <person name="Burganskaya E.I."/>
            <person name="Krutkina M.S."/>
            <person name="Sukhacheva M.V."/>
            <person name="Gorlenko V.M."/>
        </authorList>
    </citation>
    <scope>NUCLEOTIDE SEQUENCE [LARGE SCALE GENOMIC DNA]</scope>
    <source>
        <strain evidence="10">Chok-6</strain>
    </source>
</reference>
<dbReference type="InterPro" id="IPR002052">
    <property type="entry name" value="DNA_methylase_N6_adenine_CS"/>
</dbReference>
<evidence type="ECO:0000256" key="1">
    <source>
        <dbReference type="ARBA" id="ARBA00006594"/>
    </source>
</evidence>
<evidence type="ECO:0000313" key="11">
    <source>
        <dbReference type="Proteomes" id="UP000280307"/>
    </source>
</evidence>
<keyword evidence="4" id="KW-0949">S-adenosyl-L-methionine</keyword>
<feature type="domain" description="DNA methylase N-4/N-6" evidence="8">
    <location>
        <begin position="37"/>
        <end position="258"/>
    </location>
</feature>
<evidence type="ECO:0000256" key="7">
    <source>
        <dbReference type="RuleBase" id="RU362026"/>
    </source>
</evidence>